<proteinExistence type="predicted"/>
<keyword evidence="2" id="KW-1185">Reference proteome</keyword>
<evidence type="ECO:0000313" key="1">
    <source>
        <dbReference type="EMBL" id="TGE26209.1"/>
    </source>
</evidence>
<sequence length="161" mass="18379">MSYQCACCGQLHDSLPDLSSAAPWPMYTISEQERADRVVLTRDRCVIDNREFFIRGVLEIPIHGQEEALGFGVWVSQAEENFRKYQNPPDTDEIGPYFGWFCTEIAAFAPTLSLKSRAHFRGQGLRPWIELEPTDHPLAVAQREGISLARAWEIVHETFPK</sequence>
<dbReference type="Proteomes" id="UP000298471">
    <property type="component" value="Unassembled WGS sequence"/>
</dbReference>
<dbReference type="OrthoDB" id="4404538at2"/>
<dbReference type="InterPro" id="IPR018697">
    <property type="entry name" value="DUF2199"/>
</dbReference>
<dbReference type="EMBL" id="SRMB01000003">
    <property type="protein sequence ID" value="TGE26209.1"/>
    <property type="molecule type" value="Genomic_DNA"/>
</dbReference>
<gene>
    <name evidence="1" type="ORF">E5K02_15475</name>
</gene>
<organism evidence="1 2">
    <name type="scientific">Hymenobacter metallicola</name>
    <dbReference type="NCBI Taxonomy" id="2563114"/>
    <lineage>
        <taxon>Bacteria</taxon>
        <taxon>Pseudomonadati</taxon>
        <taxon>Bacteroidota</taxon>
        <taxon>Cytophagia</taxon>
        <taxon>Cytophagales</taxon>
        <taxon>Hymenobacteraceae</taxon>
        <taxon>Hymenobacter</taxon>
    </lineage>
</organism>
<dbReference type="Pfam" id="PF09965">
    <property type="entry name" value="DUF2199"/>
    <property type="match status" value="1"/>
</dbReference>
<accession>A0A4Z0QA03</accession>
<dbReference type="AlphaFoldDB" id="A0A4Z0QA03"/>
<dbReference type="RefSeq" id="WP_135396093.1">
    <property type="nucleotide sequence ID" value="NZ_SRMB01000003.1"/>
</dbReference>
<protein>
    <submittedName>
        <fullName evidence="1">DUF2199 domain-containing protein</fullName>
    </submittedName>
</protein>
<comment type="caution">
    <text evidence="1">The sequence shown here is derived from an EMBL/GenBank/DDBJ whole genome shotgun (WGS) entry which is preliminary data.</text>
</comment>
<reference evidence="1 2" key="1">
    <citation type="submission" date="2019-04" db="EMBL/GenBank/DDBJ databases">
        <authorList>
            <person name="Feng G."/>
            <person name="Zhang J."/>
            <person name="Zhu H."/>
        </authorList>
    </citation>
    <scope>NUCLEOTIDE SEQUENCE [LARGE SCALE GENOMIC DNA]</scope>
    <source>
        <strain evidence="1 2">9PBR-1</strain>
    </source>
</reference>
<name>A0A4Z0QA03_9BACT</name>
<evidence type="ECO:0000313" key="2">
    <source>
        <dbReference type="Proteomes" id="UP000298471"/>
    </source>
</evidence>